<dbReference type="STRING" id="1408254.T458_10650"/>
<dbReference type="Proteomes" id="UP000017973">
    <property type="component" value="Unassembled WGS sequence"/>
</dbReference>
<keyword evidence="1" id="KW-0732">Signal</keyword>
<sequence>MLYWGEKMKYLVACLAISLSLFGVTSSHEDNSATADSANQDQARIISLQFEPIVNENEKITFVQGQDKGEVIERRKIADDEFFLYKKANDLYEELYGGLRIGEKDYHFGQIGYGNDTSAITIESVEALGRKLLKVNGFRGANYRVTYYLHLQNQVPSVFLYVDGGAHYEGELDGDPVIIGSHAASTSFQTILYRMEGEKLVFADLNKQLHEADSVRVTDNLLFEVRHQADSIPQLYTYQNKRLLPLTRTAPVSE</sequence>
<proteinExistence type="predicted"/>
<dbReference type="EMBL" id="AYJU01000015">
    <property type="protein sequence ID" value="EST55096.1"/>
    <property type="molecule type" value="Genomic_DNA"/>
</dbReference>
<dbReference type="PATRIC" id="fig|1408254.3.peg.2110"/>
<dbReference type="HOGENOM" id="CLU_1092701_0_0_9"/>
<name>V6M959_9BACL</name>
<protein>
    <submittedName>
        <fullName evidence="2">Uncharacterized protein</fullName>
    </submittedName>
</protein>
<dbReference type="eggNOG" id="ENOG503393Z">
    <property type="taxonomic scope" value="Bacteria"/>
</dbReference>
<organism evidence="2 3">
    <name type="scientific">Brevibacillus panacihumi W25</name>
    <dbReference type="NCBI Taxonomy" id="1408254"/>
    <lineage>
        <taxon>Bacteria</taxon>
        <taxon>Bacillati</taxon>
        <taxon>Bacillota</taxon>
        <taxon>Bacilli</taxon>
        <taxon>Bacillales</taxon>
        <taxon>Paenibacillaceae</taxon>
        <taxon>Brevibacillus</taxon>
    </lineage>
</organism>
<dbReference type="AlphaFoldDB" id="V6M959"/>
<comment type="caution">
    <text evidence="2">The sequence shown here is derived from an EMBL/GenBank/DDBJ whole genome shotgun (WGS) entry which is preliminary data.</text>
</comment>
<evidence type="ECO:0000313" key="2">
    <source>
        <dbReference type="EMBL" id="EST55096.1"/>
    </source>
</evidence>
<feature type="signal peptide" evidence="1">
    <location>
        <begin position="1"/>
        <end position="29"/>
    </location>
</feature>
<evidence type="ECO:0000313" key="3">
    <source>
        <dbReference type="Proteomes" id="UP000017973"/>
    </source>
</evidence>
<feature type="chain" id="PRO_5004749581" evidence="1">
    <location>
        <begin position="30"/>
        <end position="254"/>
    </location>
</feature>
<reference evidence="2 3" key="1">
    <citation type="journal article" date="2014" name="Genome Announc.">
        <title>Draft Genome Sequence of Brevibacillus panacihumi Strain W25, a Halotolerant Hydrocarbon-Degrading Bacterium.</title>
        <authorList>
            <person name="Wang X."/>
            <person name="Jin D."/>
            <person name="Zhou L."/>
            <person name="Wu L."/>
            <person name="An W."/>
            <person name="Chen Y."/>
            <person name="Zhao L."/>
        </authorList>
    </citation>
    <scope>NUCLEOTIDE SEQUENCE [LARGE SCALE GENOMIC DNA]</scope>
    <source>
        <strain evidence="2 3">W25</strain>
    </source>
</reference>
<gene>
    <name evidence="2" type="ORF">T458_10650</name>
</gene>
<evidence type="ECO:0000256" key="1">
    <source>
        <dbReference type="SAM" id="SignalP"/>
    </source>
</evidence>
<accession>V6M959</accession>
<keyword evidence="3" id="KW-1185">Reference proteome</keyword>